<keyword evidence="2" id="KW-0560">Oxidoreductase</keyword>
<comment type="cofactor">
    <cofactor evidence="1">
        <name>thiamine diphosphate</name>
        <dbReference type="ChEBI" id="CHEBI:58937"/>
    </cofactor>
</comment>
<evidence type="ECO:0000313" key="6">
    <source>
        <dbReference type="Proteomes" id="UP001501822"/>
    </source>
</evidence>
<gene>
    <name evidence="5" type="primary">pdhA_1</name>
    <name evidence="5" type="ORF">GCM10010151_05990</name>
</gene>
<dbReference type="EMBL" id="BAAABM010000007">
    <property type="protein sequence ID" value="GAA0319032.1"/>
    <property type="molecule type" value="Genomic_DNA"/>
</dbReference>
<evidence type="ECO:0000256" key="2">
    <source>
        <dbReference type="ARBA" id="ARBA00023002"/>
    </source>
</evidence>
<proteinExistence type="predicted"/>
<organism evidence="5 6">
    <name type="scientific">Actinoallomurus spadix</name>
    <dbReference type="NCBI Taxonomy" id="79912"/>
    <lineage>
        <taxon>Bacteria</taxon>
        <taxon>Bacillati</taxon>
        <taxon>Actinomycetota</taxon>
        <taxon>Actinomycetes</taxon>
        <taxon>Streptosporangiales</taxon>
        <taxon>Thermomonosporaceae</taxon>
        <taxon>Actinoallomurus</taxon>
    </lineage>
</organism>
<evidence type="ECO:0000256" key="1">
    <source>
        <dbReference type="ARBA" id="ARBA00001964"/>
    </source>
</evidence>
<evidence type="ECO:0000259" key="4">
    <source>
        <dbReference type="Pfam" id="PF00676"/>
    </source>
</evidence>
<reference evidence="6" key="1">
    <citation type="journal article" date="2019" name="Int. J. Syst. Evol. Microbiol.">
        <title>The Global Catalogue of Microorganisms (GCM) 10K type strain sequencing project: providing services to taxonomists for standard genome sequencing and annotation.</title>
        <authorList>
            <consortium name="The Broad Institute Genomics Platform"/>
            <consortium name="The Broad Institute Genome Sequencing Center for Infectious Disease"/>
            <person name="Wu L."/>
            <person name="Ma J."/>
        </authorList>
    </citation>
    <scope>NUCLEOTIDE SEQUENCE [LARGE SCALE GENOMIC DNA]</scope>
    <source>
        <strain evidence="6">JCM 3146</strain>
    </source>
</reference>
<dbReference type="CDD" id="cd02000">
    <property type="entry name" value="TPP_E1_PDC_ADC_BCADC"/>
    <property type="match status" value="1"/>
</dbReference>
<comment type="caution">
    <text evidence="5">The sequence shown here is derived from an EMBL/GenBank/DDBJ whole genome shotgun (WGS) entry which is preliminary data.</text>
</comment>
<feature type="domain" description="Dehydrogenase E1 component" evidence="4">
    <location>
        <begin position="36"/>
        <end position="305"/>
    </location>
</feature>
<dbReference type="SUPFAM" id="SSF52518">
    <property type="entry name" value="Thiamin diphosphate-binding fold (THDP-binding)"/>
    <property type="match status" value="1"/>
</dbReference>
<dbReference type="InterPro" id="IPR050771">
    <property type="entry name" value="Alpha-ketoacid_DH_E1_comp"/>
</dbReference>
<dbReference type="NCBIfam" id="TIGR03181">
    <property type="entry name" value="PDH_E1_alph_x"/>
    <property type="match status" value="1"/>
</dbReference>
<evidence type="ECO:0000313" key="5">
    <source>
        <dbReference type="EMBL" id="GAA0319032.1"/>
    </source>
</evidence>
<protein>
    <submittedName>
        <fullName evidence="5">Pyruvate dehydrogenase (Acetyl-transferring) E1 component subunit alpha</fullName>
    </submittedName>
</protein>
<dbReference type="Pfam" id="PF00676">
    <property type="entry name" value="E1_dh"/>
    <property type="match status" value="1"/>
</dbReference>
<sequence length="353" mass="39143">METAGFVQLLTPSGERVEHDEYAIDPSPEELRGLYRDMLLTRGFDAEAIKLQRQGELALWPSLEGQEAAQIGSGRALRDDDHVFPCYREHGVAWCRGMDPLDMMGLWRGADGGWDGRTHNFHPYTIVIGPSVLHAVGYAVGVTMDAADSAVMTYFGDGGTSQGDVSEAFVFAAVNQAPVVFFCQNNQLAISTPVHNQARTPIYRRAEGFGFPGVRVDGNDVLAVLAVTRAALDRARAGQGPTLIEAFTYRMGSHTTSDDPTRYRLETELEEWRRKDPITRLRRLLVAEGHADDAFFAEVDAEARRLTARLRDGVRNMPDPAPEAIFEHVYGAPHALLDGERDEYVRYLATFEA</sequence>
<keyword evidence="5" id="KW-0670">Pyruvate</keyword>
<dbReference type="InterPro" id="IPR017596">
    <property type="entry name" value="PdhA/BkdA"/>
</dbReference>
<name>A0ABP3FLC2_9ACTN</name>
<keyword evidence="6" id="KW-1185">Reference proteome</keyword>
<dbReference type="PANTHER" id="PTHR43380">
    <property type="entry name" value="2-OXOISOVALERATE DEHYDROGENASE SUBUNIT ALPHA, MITOCHONDRIAL"/>
    <property type="match status" value="1"/>
</dbReference>
<dbReference type="RefSeq" id="WP_252800151.1">
    <property type="nucleotide sequence ID" value="NZ_BAAABM010000007.1"/>
</dbReference>
<dbReference type="PANTHER" id="PTHR43380:SF1">
    <property type="entry name" value="2-OXOISOVALERATE DEHYDROGENASE SUBUNIT ALPHA, MITOCHONDRIAL"/>
    <property type="match status" value="1"/>
</dbReference>
<accession>A0ABP3FLC2</accession>
<dbReference type="InterPro" id="IPR029061">
    <property type="entry name" value="THDP-binding"/>
</dbReference>
<keyword evidence="3" id="KW-0786">Thiamine pyrophosphate</keyword>
<dbReference type="Proteomes" id="UP001501822">
    <property type="component" value="Unassembled WGS sequence"/>
</dbReference>
<evidence type="ECO:0000256" key="3">
    <source>
        <dbReference type="ARBA" id="ARBA00023052"/>
    </source>
</evidence>
<dbReference type="InterPro" id="IPR001017">
    <property type="entry name" value="DH_E1"/>
</dbReference>
<dbReference type="Gene3D" id="3.40.50.970">
    <property type="match status" value="1"/>
</dbReference>